<dbReference type="PANTHER" id="PTHR43096">
    <property type="entry name" value="DNAJ HOMOLOG 1, MITOCHONDRIAL-RELATED"/>
    <property type="match status" value="1"/>
</dbReference>
<evidence type="ECO:0000313" key="5">
    <source>
        <dbReference type="EMBL" id="MBL0740096.1"/>
    </source>
</evidence>
<dbReference type="InterPro" id="IPR018253">
    <property type="entry name" value="DnaJ_domain_CS"/>
</dbReference>
<feature type="region of interest" description="Disordered" evidence="2">
    <location>
        <begin position="76"/>
        <end position="104"/>
    </location>
</feature>
<dbReference type="CDD" id="cd06257">
    <property type="entry name" value="DnaJ"/>
    <property type="match status" value="1"/>
</dbReference>
<sequence length="267" mass="30412">MDHYQTLGVSYSASALDIKRAYRKIAVAYHPDKNPDPRAESYFKEVTAAYNVLSDPVKKMMYDRKRENYYGVVLHTPAPPKPRHRDPAYRGQAHTHVPPQKRKPTVHDAMRKYLPWAVKISKVCFVIAVCLAVDFVLPNRQHEATIQYAYRVESRAARYRGDDSWAIVTDEGKTVHLPIDLQDFFRKGERVAFRSSLLFNIPRRVQSGGYVHRIGRSLLGNFLFVPLALLVLSAAGVYLRNRVEAGFNLGVTSAIVLVLMIFIILTL</sequence>
<name>A0ABS1KKV9_9BACT</name>
<keyword evidence="3" id="KW-0812">Transmembrane</keyword>
<keyword evidence="3" id="KW-0472">Membrane</keyword>
<feature type="transmembrane region" description="Helical" evidence="3">
    <location>
        <begin position="218"/>
        <end position="239"/>
    </location>
</feature>
<proteinExistence type="predicted"/>
<evidence type="ECO:0000256" key="1">
    <source>
        <dbReference type="ARBA" id="ARBA00023186"/>
    </source>
</evidence>
<dbReference type="PRINTS" id="PR00625">
    <property type="entry name" value="JDOMAIN"/>
</dbReference>
<dbReference type="PANTHER" id="PTHR43096:SF52">
    <property type="entry name" value="DNAJ HOMOLOG 1, MITOCHONDRIAL-RELATED"/>
    <property type="match status" value="1"/>
</dbReference>
<evidence type="ECO:0000259" key="4">
    <source>
        <dbReference type="PROSITE" id="PS50076"/>
    </source>
</evidence>
<feature type="transmembrane region" description="Helical" evidence="3">
    <location>
        <begin position="245"/>
        <end position="265"/>
    </location>
</feature>
<evidence type="ECO:0000313" key="6">
    <source>
        <dbReference type="Proteomes" id="UP000613030"/>
    </source>
</evidence>
<dbReference type="EMBL" id="JAERRB010000001">
    <property type="protein sequence ID" value="MBL0740096.1"/>
    <property type="molecule type" value="Genomic_DNA"/>
</dbReference>
<dbReference type="Pfam" id="PF00226">
    <property type="entry name" value="DnaJ"/>
    <property type="match status" value="1"/>
</dbReference>
<accession>A0ABS1KKV9</accession>
<evidence type="ECO:0000256" key="2">
    <source>
        <dbReference type="SAM" id="MobiDB-lite"/>
    </source>
</evidence>
<keyword evidence="3" id="KW-1133">Transmembrane helix</keyword>
<dbReference type="SUPFAM" id="SSF46565">
    <property type="entry name" value="Chaperone J-domain"/>
    <property type="match status" value="1"/>
</dbReference>
<comment type="caution">
    <text evidence="5">The sequence shown here is derived from an EMBL/GenBank/DDBJ whole genome shotgun (WGS) entry which is preliminary data.</text>
</comment>
<gene>
    <name evidence="5" type="ORF">JI741_02645</name>
</gene>
<keyword evidence="1" id="KW-0143">Chaperone</keyword>
<dbReference type="Gene3D" id="1.10.287.110">
    <property type="entry name" value="DnaJ domain"/>
    <property type="match status" value="1"/>
</dbReference>
<dbReference type="SMART" id="SM00271">
    <property type="entry name" value="DnaJ"/>
    <property type="match status" value="1"/>
</dbReference>
<keyword evidence="6" id="KW-1185">Reference proteome</keyword>
<protein>
    <submittedName>
        <fullName evidence="5">DnaJ domain-containing protein</fullName>
    </submittedName>
</protein>
<feature type="domain" description="J" evidence="4">
    <location>
        <begin position="2"/>
        <end position="66"/>
    </location>
</feature>
<dbReference type="PROSITE" id="PS00636">
    <property type="entry name" value="DNAJ_1"/>
    <property type="match status" value="1"/>
</dbReference>
<dbReference type="RefSeq" id="WP_202007118.1">
    <property type="nucleotide sequence ID" value="NZ_JAERRB010000001.1"/>
</dbReference>
<evidence type="ECO:0000256" key="3">
    <source>
        <dbReference type="SAM" id="Phobius"/>
    </source>
</evidence>
<dbReference type="InterPro" id="IPR036869">
    <property type="entry name" value="J_dom_sf"/>
</dbReference>
<reference evidence="5 6" key="1">
    <citation type="submission" date="2021-01" db="EMBL/GenBank/DDBJ databases">
        <title>Chryseolinea sp. Jin1 Genome sequencing and assembly.</title>
        <authorList>
            <person name="Kim I."/>
        </authorList>
    </citation>
    <scope>NUCLEOTIDE SEQUENCE [LARGE SCALE GENOMIC DNA]</scope>
    <source>
        <strain evidence="5 6">Jin1</strain>
    </source>
</reference>
<dbReference type="InterPro" id="IPR001623">
    <property type="entry name" value="DnaJ_domain"/>
</dbReference>
<organism evidence="5 6">
    <name type="scientific">Chryseolinea lacunae</name>
    <dbReference type="NCBI Taxonomy" id="2801331"/>
    <lineage>
        <taxon>Bacteria</taxon>
        <taxon>Pseudomonadati</taxon>
        <taxon>Bacteroidota</taxon>
        <taxon>Cytophagia</taxon>
        <taxon>Cytophagales</taxon>
        <taxon>Fulvivirgaceae</taxon>
        <taxon>Chryseolinea</taxon>
    </lineage>
</organism>
<dbReference type="PROSITE" id="PS50076">
    <property type="entry name" value="DNAJ_2"/>
    <property type="match status" value="1"/>
</dbReference>
<dbReference type="Proteomes" id="UP000613030">
    <property type="component" value="Unassembled WGS sequence"/>
</dbReference>